<proteinExistence type="predicted"/>
<dbReference type="Proteomes" id="UP000275078">
    <property type="component" value="Unassembled WGS sequence"/>
</dbReference>
<reference evidence="3 4" key="1">
    <citation type="journal article" date="2018" name="Nat. Ecol. Evol.">
        <title>Pezizomycetes genomes reveal the molecular basis of ectomycorrhizal truffle lifestyle.</title>
        <authorList>
            <person name="Murat C."/>
            <person name="Payen T."/>
            <person name="Noel B."/>
            <person name="Kuo A."/>
            <person name="Morin E."/>
            <person name="Chen J."/>
            <person name="Kohler A."/>
            <person name="Krizsan K."/>
            <person name="Balestrini R."/>
            <person name="Da Silva C."/>
            <person name="Montanini B."/>
            <person name="Hainaut M."/>
            <person name="Levati E."/>
            <person name="Barry K.W."/>
            <person name="Belfiori B."/>
            <person name="Cichocki N."/>
            <person name="Clum A."/>
            <person name="Dockter R.B."/>
            <person name="Fauchery L."/>
            <person name="Guy J."/>
            <person name="Iotti M."/>
            <person name="Le Tacon F."/>
            <person name="Lindquist E.A."/>
            <person name="Lipzen A."/>
            <person name="Malagnac F."/>
            <person name="Mello A."/>
            <person name="Molinier V."/>
            <person name="Miyauchi S."/>
            <person name="Poulain J."/>
            <person name="Riccioni C."/>
            <person name="Rubini A."/>
            <person name="Sitrit Y."/>
            <person name="Splivallo R."/>
            <person name="Traeger S."/>
            <person name="Wang M."/>
            <person name="Zifcakova L."/>
            <person name="Wipf D."/>
            <person name="Zambonelli A."/>
            <person name="Paolocci F."/>
            <person name="Nowrousian M."/>
            <person name="Ottonello S."/>
            <person name="Baldrian P."/>
            <person name="Spatafora J.W."/>
            <person name="Henrissat B."/>
            <person name="Nagy L.G."/>
            <person name="Aury J.M."/>
            <person name="Wincker P."/>
            <person name="Grigoriev I.V."/>
            <person name="Bonfante P."/>
            <person name="Martin F.M."/>
        </authorList>
    </citation>
    <scope>NUCLEOTIDE SEQUENCE [LARGE SCALE GENOMIC DNA]</scope>
    <source>
        <strain evidence="3 4">RN42</strain>
    </source>
</reference>
<keyword evidence="4" id="KW-1185">Reference proteome</keyword>
<accession>A0A3N4IG96</accession>
<feature type="compositionally biased region" description="Basic and acidic residues" evidence="2">
    <location>
        <begin position="16"/>
        <end position="25"/>
    </location>
</feature>
<organism evidence="3 4">
    <name type="scientific">Ascobolus immersus RN42</name>
    <dbReference type="NCBI Taxonomy" id="1160509"/>
    <lineage>
        <taxon>Eukaryota</taxon>
        <taxon>Fungi</taxon>
        <taxon>Dikarya</taxon>
        <taxon>Ascomycota</taxon>
        <taxon>Pezizomycotina</taxon>
        <taxon>Pezizomycetes</taxon>
        <taxon>Pezizales</taxon>
        <taxon>Ascobolaceae</taxon>
        <taxon>Ascobolus</taxon>
    </lineage>
</organism>
<evidence type="ECO:0000313" key="3">
    <source>
        <dbReference type="EMBL" id="RPA84636.1"/>
    </source>
</evidence>
<keyword evidence="1" id="KW-0175">Coiled coil</keyword>
<feature type="region of interest" description="Disordered" evidence="2">
    <location>
        <begin position="14"/>
        <end position="33"/>
    </location>
</feature>
<dbReference type="EMBL" id="ML119658">
    <property type="protein sequence ID" value="RPA84636.1"/>
    <property type="molecule type" value="Genomic_DNA"/>
</dbReference>
<feature type="coiled-coil region" evidence="1">
    <location>
        <begin position="41"/>
        <end position="94"/>
    </location>
</feature>
<name>A0A3N4IG96_ASCIM</name>
<evidence type="ECO:0000256" key="2">
    <source>
        <dbReference type="SAM" id="MobiDB-lite"/>
    </source>
</evidence>
<sequence length="145" mass="16735">MLNQRDVLKLLGCTNDTDRRGEERTNGTTTAGREDTWAESLERLEDKMVRRRNGLQELRERITRENDSEKEENYKQLEKRHRELSVQIESVGKQFAEACDMLQELKKKREKQELWTKFLHSQLLARDGDLSGLGNITGVGGSSGN</sequence>
<evidence type="ECO:0000313" key="4">
    <source>
        <dbReference type="Proteomes" id="UP000275078"/>
    </source>
</evidence>
<evidence type="ECO:0000256" key="1">
    <source>
        <dbReference type="SAM" id="Coils"/>
    </source>
</evidence>
<gene>
    <name evidence="3" type="ORF">BJ508DRAFT_32813</name>
</gene>
<dbReference type="AlphaFoldDB" id="A0A3N4IG96"/>
<protein>
    <submittedName>
        <fullName evidence="3">Uncharacterized protein</fullName>
    </submittedName>
</protein>